<evidence type="ECO:0000313" key="2">
    <source>
        <dbReference type="EMBL" id="KAF5234631.1"/>
    </source>
</evidence>
<feature type="compositionally biased region" description="Polar residues" evidence="1">
    <location>
        <begin position="80"/>
        <end position="89"/>
    </location>
</feature>
<evidence type="ECO:0000256" key="1">
    <source>
        <dbReference type="SAM" id="MobiDB-lite"/>
    </source>
</evidence>
<feature type="compositionally biased region" description="Polar residues" evidence="1">
    <location>
        <begin position="19"/>
        <end position="41"/>
    </location>
</feature>
<dbReference type="AlphaFoldDB" id="A0AAN5Z7C8"/>
<feature type="compositionally biased region" description="Polar residues" evidence="1">
    <location>
        <begin position="389"/>
        <end position="417"/>
    </location>
</feature>
<feature type="region of interest" description="Disordered" evidence="1">
    <location>
        <begin position="603"/>
        <end position="684"/>
    </location>
</feature>
<sequence length="900" mass="99655">MVQTRRGGMPDKRARRQSQTHQIGQLDTTPTSRHLQSPQVDNNHEPPPSAQPQESANEYEDDVDDEDLIRRNKQVFESEGASTRRSTPIDSHFDDSSSQKSGSGRLPSTQPLPSQLISGNLTNKVQPLVDFSETATTARRSSPYPLQTTLSQAADDMPKYNTVFDLPSTIPESLDVPGDHLPEDELYDATPVPEDREEQAAAEKQTAKPKSARKSAEKGKATDSSEKVKASIRVLEEEVGSVKEEPSSFPPRPVVGRQKPAKNAKQVQESPKPAPASVEATTSGTRRKQKPKPPLRFNSQTNQMIDPSSPQFQPARPSLVEGMIQAYAASLSPDTNATKPTPKPAKKVSPKAVPKRTSKNSPKTTSKTSPKAISKTTPKAGQKAPAISQRITRQSVLRGRLNQQSPDKVDEANSNGSPAAAPVEPKEKISPAVSQRTTRTKVKEETAPMLLPSKEKEIVNHGNTQGSTDDPIVLSSGRNSSSPYDDDEFVPATDPTEVSTEEARPDTVAQAKIQSLVDPVEPLSVTRNEKERIVAARQEILKPMQPFSQTGRQFTAQNKKIFVRADPQNQVEAGFERTNRERPIRIGPGEVLSARDAHALAQRHASKVNVLKRPPSTRDPVVDTSKPLRKVMKRSRSFSVSQARSPLPLETEAQSLGTSSRNKDDAQHPAVSHSNKQASGYRRSQRLRGHYLSGLEAAESMPVKAQVAEEKLQQQERSGDRRWRREVSGHNQDLHAQIMASLQGRDESSPEVHDEKPDMTPEEELAESTRPKGPSDEVEEKLHGLVKTLLGHLQTKEATIYEGADAYRKNGIDSVEKIKRRYLHEKKQLGETWKNDAERFVRGSRSIKAALDKRGKAQEEAKHKLEETLARRRHLFQKATTSLRALHGRLTEHRDEVNDE</sequence>
<feature type="compositionally biased region" description="Polar residues" evidence="1">
    <location>
        <begin position="297"/>
        <end position="312"/>
    </location>
</feature>
<feature type="compositionally biased region" description="Basic residues" evidence="1">
    <location>
        <begin position="627"/>
        <end position="636"/>
    </location>
</feature>
<name>A0AAN5Z7C8_FUSAU</name>
<feature type="compositionally biased region" description="Acidic residues" evidence="1">
    <location>
        <begin position="57"/>
        <end position="67"/>
    </location>
</feature>
<feature type="compositionally biased region" description="Basic and acidic residues" evidence="1">
    <location>
        <begin position="707"/>
        <end position="728"/>
    </location>
</feature>
<feature type="compositionally biased region" description="Basic and acidic residues" evidence="1">
    <location>
        <begin position="767"/>
        <end position="778"/>
    </location>
</feature>
<feature type="region of interest" description="Disordered" evidence="1">
    <location>
        <begin position="743"/>
        <end position="778"/>
    </location>
</feature>
<feature type="compositionally biased region" description="Basic and acidic residues" evidence="1">
    <location>
        <begin position="214"/>
        <end position="246"/>
    </location>
</feature>
<feature type="compositionally biased region" description="Basic and acidic residues" evidence="1">
    <location>
        <begin position="744"/>
        <end position="759"/>
    </location>
</feature>
<accession>A0AAN5Z7C8</accession>
<feature type="compositionally biased region" description="Polar residues" evidence="1">
    <location>
        <begin position="133"/>
        <end position="152"/>
    </location>
</feature>
<evidence type="ECO:0000313" key="3">
    <source>
        <dbReference type="Proteomes" id="UP000537989"/>
    </source>
</evidence>
<comment type="caution">
    <text evidence="2">The sequence shown here is derived from an EMBL/GenBank/DDBJ whole genome shotgun (WGS) entry which is preliminary data.</text>
</comment>
<protein>
    <submittedName>
        <fullName evidence="2">Uncharacterized protein</fullName>
    </submittedName>
</protein>
<reference evidence="2 3" key="1">
    <citation type="submission" date="2020-02" db="EMBL/GenBank/DDBJ databases">
        <title>Identification and distribution of gene clusters putatively required for synthesis of sphingolipid metabolism inhibitors in phylogenetically diverse species of the filamentous fungus Fusarium.</title>
        <authorList>
            <person name="Kim H.-S."/>
            <person name="Busman M."/>
            <person name="Brown D.W."/>
            <person name="Divon H."/>
            <person name="Uhlig S."/>
            <person name="Proctor R.H."/>
        </authorList>
    </citation>
    <scope>NUCLEOTIDE SEQUENCE [LARGE SCALE GENOMIC DNA]</scope>
    <source>
        <strain evidence="2 3">NRRL 2903</strain>
    </source>
</reference>
<feature type="compositionally biased region" description="Basic residues" evidence="1">
    <location>
        <begin position="344"/>
        <end position="358"/>
    </location>
</feature>
<gene>
    <name evidence="2" type="ORF">FAUST_7501</name>
</gene>
<feature type="compositionally biased region" description="Polar residues" evidence="1">
    <location>
        <begin position="98"/>
        <end position="125"/>
    </location>
</feature>
<dbReference type="EMBL" id="JAAMOD010000224">
    <property type="protein sequence ID" value="KAF5234631.1"/>
    <property type="molecule type" value="Genomic_DNA"/>
</dbReference>
<feature type="compositionally biased region" description="Low complexity" evidence="1">
    <location>
        <begin position="359"/>
        <end position="379"/>
    </location>
</feature>
<feature type="region of interest" description="Disordered" evidence="1">
    <location>
        <begin position="1"/>
        <end position="506"/>
    </location>
</feature>
<feature type="region of interest" description="Disordered" evidence="1">
    <location>
        <begin position="704"/>
        <end position="731"/>
    </location>
</feature>
<keyword evidence="3" id="KW-1185">Reference proteome</keyword>
<proteinExistence type="predicted"/>
<organism evidence="2 3">
    <name type="scientific">Fusarium austroamericanum</name>
    <dbReference type="NCBI Taxonomy" id="282268"/>
    <lineage>
        <taxon>Eukaryota</taxon>
        <taxon>Fungi</taxon>
        <taxon>Dikarya</taxon>
        <taxon>Ascomycota</taxon>
        <taxon>Pezizomycotina</taxon>
        <taxon>Sordariomycetes</taxon>
        <taxon>Hypocreomycetidae</taxon>
        <taxon>Hypocreales</taxon>
        <taxon>Nectriaceae</taxon>
        <taxon>Fusarium</taxon>
    </lineage>
</organism>
<dbReference type="Proteomes" id="UP000537989">
    <property type="component" value="Unassembled WGS sequence"/>
</dbReference>